<dbReference type="InterPro" id="IPR004089">
    <property type="entry name" value="MCPsignal_dom"/>
</dbReference>
<dbReference type="InterPro" id="IPR003660">
    <property type="entry name" value="HAMP_dom"/>
</dbReference>
<evidence type="ECO:0000313" key="14">
    <source>
        <dbReference type="Proteomes" id="UP000077355"/>
    </source>
</evidence>
<feature type="transmembrane region" description="Helical" evidence="10">
    <location>
        <begin position="17"/>
        <end position="40"/>
    </location>
</feature>
<dbReference type="AlphaFoldDB" id="A0A162MA69"/>
<name>A0A162MA69_9BACL</name>
<dbReference type="GO" id="GO:0006935">
    <property type="term" value="P:chemotaxis"/>
    <property type="evidence" value="ECO:0007669"/>
    <property type="project" value="UniProtKB-KW"/>
</dbReference>
<keyword evidence="6 10" id="KW-0472">Membrane</keyword>
<evidence type="ECO:0000256" key="8">
    <source>
        <dbReference type="ARBA" id="ARBA00029447"/>
    </source>
</evidence>
<evidence type="ECO:0000256" key="2">
    <source>
        <dbReference type="ARBA" id="ARBA00022475"/>
    </source>
</evidence>
<evidence type="ECO:0000256" key="4">
    <source>
        <dbReference type="ARBA" id="ARBA00022692"/>
    </source>
</evidence>
<evidence type="ECO:0000256" key="1">
    <source>
        <dbReference type="ARBA" id="ARBA00004651"/>
    </source>
</evidence>
<evidence type="ECO:0000256" key="6">
    <source>
        <dbReference type="ARBA" id="ARBA00023136"/>
    </source>
</evidence>
<keyword evidence="14" id="KW-1185">Reference proteome</keyword>
<evidence type="ECO:0000259" key="12">
    <source>
        <dbReference type="PROSITE" id="PS50885"/>
    </source>
</evidence>
<gene>
    <name evidence="13" type="ORF">PBAT_22310</name>
</gene>
<evidence type="ECO:0000256" key="9">
    <source>
        <dbReference type="PROSITE-ProRule" id="PRU00284"/>
    </source>
</evidence>
<dbReference type="RefSeq" id="WP_068652897.1">
    <property type="nucleotide sequence ID" value="NZ_CP043611.1"/>
</dbReference>
<dbReference type="CDD" id="cd18773">
    <property type="entry name" value="PDC1_HK_sensor"/>
    <property type="match status" value="1"/>
</dbReference>
<reference evidence="13 14" key="1">
    <citation type="submission" date="2016-03" db="EMBL/GenBank/DDBJ databases">
        <title>Draft genome sequence of Paenibacillus antarcticus CECT 5836.</title>
        <authorList>
            <person name="Shin S.-K."/>
            <person name="Yi H."/>
        </authorList>
    </citation>
    <scope>NUCLEOTIDE SEQUENCE [LARGE SCALE GENOMIC DNA]</scope>
    <source>
        <strain evidence="13 14">CECT 5836</strain>
    </source>
</reference>
<dbReference type="Proteomes" id="UP000077355">
    <property type="component" value="Unassembled WGS sequence"/>
</dbReference>
<sequence>MWLEGLKKWSSSLKVKFMLFLLLLTVIPIVIIASILTNLFTGNVEKELKEQQMVIASANAVKLNSFLEMKVRSIENMLSSYQPVLLHNDTKEITELLRVMKAMSPDVLSYAYSPESGLSISDTGKELDLSNFDNFKRMKEQKKIAISDILQDGDTRVNTIIIDIPVLGDNNEFRGLVQAIVSPGNILEDINRNKMGESGSAFLLSKDGKYLAHQSEERIGKEVKGFENKETADVYSEAILKEVKGNVIYELKDGTPQLASFATVDLTGWRVVVTGNKNELLRSVEQSKNTGYLVILLFSLGVAILSYFMTGYILRPIYEMTKLMKKVADGDLTERLKVKGKDEIQQLKGNINEMLHSFSLTLNKLADAIQHTAASSEELTAIALNSSSTSEDTANSVERIKNGAQVQYSGSEQSATAMEEMSLGIQEIAESSSIVNERTQQVHRQVTEGEIIVQEAVRQISNVNVAVEKSASMIQAMESKSSEINEIVNYISEIAKQTNILSLNATIEAARAGEHGRGFAVVAEEVKKLAEQTRQATIGIDGILREIQNSTSHTSESMSKGIEEVAKSVKQIEAVGDIFGSIVHEVVEVSTQMEGMSAATEQLSASTQEVSASMNEIVGISRTSLEELQTISKSTSEQHLSMGEISSSSESLSQMATELQEMISKFKVK</sequence>
<comment type="similarity">
    <text evidence="8">Belongs to the methyl-accepting chemotaxis (MCP) protein family.</text>
</comment>
<dbReference type="PANTHER" id="PTHR32089:SF112">
    <property type="entry name" value="LYSOZYME-LIKE PROTEIN-RELATED"/>
    <property type="match status" value="1"/>
</dbReference>
<keyword evidence="7 9" id="KW-0807">Transducer</keyword>
<comment type="subcellular location">
    <subcellularLocation>
        <location evidence="1">Cell membrane</location>
        <topology evidence="1">Multi-pass membrane protein</topology>
    </subcellularLocation>
</comment>
<dbReference type="GO" id="GO:0005886">
    <property type="term" value="C:plasma membrane"/>
    <property type="evidence" value="ECO:0007669"/>
    <property type="project" value="UniProtKB-SubCell"/>
</dbReference>
<keyword evidence="5 10" id="KW-1133">Transmembrane helix</keyword>
<dbReference type="Pfam" id="PF00672">
    <property type="entry name" value="HAMP"/>
    <property type="match status" value="1"/>
</dbReference>
<dbReference type="Gene3D" id="1.10.8.500">
    <property type="entry name" value="HAMP domain in histidine kinase"/>
    <property type="match status" value="1"/>
</dbReference>
<dbReference type="PANTHER" id="PTHR32089">
    <property type="entry name" value="METHYL-ACCEPTING CHEMOTAXIS PROTEIN MCPB"/>
    <property type="match status" value="1"/>
</dbReference>
<feature type="domain" description="Methyl-accepting transducer" evidence="11">
    <location>
        <begin position="382"/>
        <end position="618"/>
    </location>
</feature>
<dbReference type="SUPFAM" id="SSF58104">
    <property type="entry name" value="Methyl-accepting chemotaxis protein (MCP) signaling domain"/>
    <property type="match status" value="1"/>
</dbReference>
<evidence type="ECO:0008006" key="15">
    <source>
        <dbReference type="Google" id="ProtNLM"/>
    </source>
</evidence>
<dbReference type="Pfam" id="PF00015">
    <property type="entry name" value="MCPsignal"/>
    <property type="match status" value="1"/>
</dbReference>
<dbReference type="Gene3D" id="1.10.287.950">
    <property type="entry name" value="Methyl-accepting chemotaxis protein"/>
    <property type="match status" value="1"/>
</dbReference>
<evidence type="ECO:0000256" key="3">
    <source>
        <dbReference type="ARBA" id="ARBA00022500"/>
    </source>
</evidence>
<dbReference type="PROSITE" id="PS50111">
    <property type="entry name" value="CHEMOTAXIS_TRANSDUC_2"/>
    <property type="match status" value="1"/>
</dbReference>
<protein>
    <recommendedName>
        <fullName evidence="15">Chemotaxis protein</fullName>
    </recommendedName>
</protein>
<evidence type="ECO:0000256" key="10">
    <source>
        <dbReference type="SAM" id="Phobius"/>
    </source>
</evidence>
<feature type="domain" description="HAMP" evidence="12">
    <location>
        <begin position="311"/>
        <end position="363"/>
    </location>
</feature>
<evidence type="ECO:0000256" key="7">
    <source>
        <dbReference type="ARBA" id="ARBA00023224"/>
    </source>
</evidence>
<dbReference type="SMART" id="SM00283">
    <property type="entry name" value="MA"/>
    <property type="match status" value="1"/>
</dbReference>
<feature type="transmembrane region" description="Helical" evidence="10">
    <location>
        <begin position="292"/>
        <end position="314"/>
    </location>
</feature>
<dbReference type="EMBL" id="LVJI01000049">
    <property type="protein sequence ID" value="OAB40923.1"/>
    <property type="molecule type" value="Genomic_DNA"/>
</dbReference>
<comment type="caution">
    <text evidence="13">The sequence shown here is derived from an EMBL/GenBank/DDBJ whole genome shotgun (WGS) entry which is preliminary data.</text>
</comment>
<evidence type="ECO:0000256" key="5">
    <source>
        <dbReference type="ARBA" id="ARBA00022989"/>
    </source>
</evidence>
<organism evidence="13 14">
    <name type="scientific">Paenibacillus antarcticus</name>
    <dbReference type="NCBI Taxonomy" id="253703"/>
    <lineage>
        <taxon>Bacteria</taxon>
        <taxon>Bacillati</taxon>
        <taxon>Bacillota</taxon>
        <taxon>Bacilli</taxon>
        <taxon>Bacillales</taxon>
        <taxon>Paenibacillaceae</taxon>
        <taxon>Paenibacillus</taxon>
    </lineage>
</organism>
<keyword evidence="3" id="KW-0145">Chemotaxis</keyword>
<dbReference type="SMART" id="SM00304">
    <property type="entry name" value="HAMP"/>
    <property type="match status" value="1"/>
</dbReference>
<keyword evidence="2" id="KW-1003">Cell membrane</keyword>
<dbReference type="InterPro" id="IPR033479">
    <property type="entry name" value="dCache_1"/>
</dbReference>
<evidence type="ECO:0000313" key="13">
    <source>
        <dbReference type="EMBL" id="OAB40923.1"/>
    </source>
</evidence>
<evidence type="ECO:0000259" key="11">
    <source>
        <dbReference type="PROSITE" id="PS50111"/>
    </source>
</evidence>
<dbReference type="PROSITE" id="PS50885">
    <property type="entry name" value="HAMP"/>
    <property type="match status" value="1"/>
</dbReference>
<dbReference type="OrthoDB" id="243053at2"/>
<dbReference type="CDD" id="cd11386">
    <property type="entry name" value="MCP_signal"/>
    <property type="match status" value="1"/>
</dbReference>
<keyword evidence="4 10" id="KW-0812">Transmembrane</keyword>
<dbReference type="GO" id="GO:0007165">
    <property type="term" value="P:signal transduction"/>
    <property type="evidence" value="ECO:0007669"/>
    <property type="project" value="UniProtKB-KW"/>
</dbReference>
<dbReference type="Gene3D" id="3.30.450.20">
    <property type="entry name" value="PAS domain"/>
    <property type="match status" value="1"/>
</dbReference>
<accession>A0A162MA69</accession>
<proteinExistence type="inferred from homology"/>
<dbReference type="CDD" id="cd12912">
    <property type="entry name" value="PDC2_MCP_like"/>
    <property type="match status" value="1"/>
</dbReference>
<dbReference type="CDD" id="cd06225">
    <property type="entry name" value="HAMP"/>
    <property type="match status" value="1"/>
</dbReference>
<dbReference type="Pfam" id="PF02743">
    <property type="entry name" value="dCache_1"/>
    <property type="match status" value="1"/>
</dbReference>